<gene>
    <name evidence="1" type="ORF">SDC9_103093</name>
</gene>
<proteinExistence type="predicted"/>
<dbReference type="EMBL" id="VSSQ01015685">
    <property type="protein sequence ID" value="MPM56291.1"/>
    <property type="molecule type" value="Genomic_DNA"/>
</dbReference>
<evidence type="ECO:0000313" key="1">
    <source>
        <dbReference type="EMBL" id="MPM56291.1"/>
    </source>
</evidence>
<reference evidence="1" key="1">
    <citation type="submission" date="2019-08" db="EMBL/GenBank/DDBJ databases">
        <authorList>
            <person name="Kucharzyk K."/>
            <person name="Murdoch R.W."/>
            <person name="Higgins S."/>
            <person name="Loffler F."/>
        </authorList>
    </citation>
    <scope>NUCLEOTIDE SEQUENCE</scope>
</reference>
<comment type="caution">
    <text evidence="1">The sequence shown here is derived from an EMBL/GenBank/DDBJ whole genome shotgun (WGS) entry which is preliminary data.</text>
</comment>
<protein>
    <submittedName>
        <fullName evidence="1">Uncharacterized protein</fullName>
    </submittedName>
</protein>
<accession>A0A645AVF6</accession>
<organism evidence="1">
    <name type="scientific">bioreactor metagenome</name>
    <dbReference type="NCBI Taxonomy" id="1076179"/>
    <lineage>
        <taxon>unclassified sequences</taxon>
        <taxon>metagenomes</taxon>
        <taxon>ecological metagenomes</taxon>
    </lineage>
</organism>
<name>A0A645AVF6_9ZZZZ</name>
<sequence>MGSHKFFITDPILMTLLSLSISQDLDFRIKLGVEVGSLLPTIERLPKGMQSPERPGWPQFPSMSEILNGLWMRKASLMLACWKTLAIWMPDQLGFMNYSKLMRKLNMLLMNVHSRSLNMFIGTMTTILSVKGVLFGQSISLK</sequence>
<dbReference type="AlphaFoldDB" id="A0A645AVF6"/>